<dbReference type="CDD" id="cd00054">
    <property type="entry name" value="EGF_CA"/>
    <property type="match status" value="1"/>
</dbReference>
<keyword evidence="5" id="KW-0677">Repeat</keyword>
<dbReference type="SMART" id="SM00181">
    <property type="entry name" value="EGF"/>
    <property type="match status" value="2"/>
</dbReference>
<organism evidence="9 10">
    <name type="scientific">Oikopleura dioica</name>
    <name type="common">Tunicate</name>
    <dbReference type="NCBI Taxonomy" id="34765"/>
    <lineage>
        <taxon>Eukaryota</taxon>
        <taxon>Metazoa</taxon>
        <taxon>Chordata</taxon>
        <taxon>Tunicata</taxon>
        <taxon>Appendicularia</taxon>
        <taxon>Copelata</taxon>
        <taxon>Oikopleuridae</taxon>
        <taxon>Oikopleura</taxon>
    </lineage>
</organism>
<dbReference type="SMART" id="SM00179">
    <property type="entry name" value="EGF_CA"/>
    <property type="match status" value="3"/>
</dbReference>
<dbReference type="InterPro" id="IPR049883">
    <property type="entry name" value="NOTCH1_EGF-like"/>
</dbReference>
<dbReference type="InterPro" id="IPR018097">
    <property type="entry name" value="EGF_Ca-bd_CS"/>
</dbReference>
<dbReference type="PANTHER" id="PTHR47333:SF4">
    <property type="entry name" value="EGF-LIKE DOMAIN-CONTAINING PROTEIN"/>
    <property type="match status" value="1"/>
</dbReference>
<keyword evidence="2" id="KW-0964">Secreted</keyword>
<evidence type="ECO:0000256" key="7">
    <source>
        <dbReference type="ARBA" id="ARBA00023180"/>
    </source>
</evidence>
<dbReference type="PROSITE" id="PS01187">
    <property type="entry name" value="EGF_CA"/>
    <property type="match status" value="1"/>
</dbReference>
<dbReference type="PANTHER" id="PTHR47333">
    <property type="entry name" value="VON WILLEBRAND FACTOR C AND EGF DOMAIN-CONTAINING PROTEIN"/>
    <property type="match status" value="1"/>
</dbReference>
<dbReference type="Gene3D" id="2.10.25.10">
    <property type="entry name" value="Laminin"/>
    <property type="match status" value="3"/>
</dbReference>
<dbReference type="PROSITE" id="PS00010">
    <property type="entry name" value="ASX_HYDROXYL"/>
    <property type="match status" value="1"/>
</dbReference>
<reference evidence="9 10" key="1">
    <citation type="submission" date="2021-04" db="EMBL/GenBank/DDBJ databases">
        <authorList>
            <person name="Bliznina A."/>
        </authorList>
    </citation>
    <scope>NUCLEOTIDE SEQUENCE [LARGE SCALE GENOMIC DNA]</scope>
</reference>
<dbReference type="InterPro" id="IPR009030">
    <property type="entry name" value="Growth_fac_rcpt_cys_sf"/>
</dbReference>
<keyword evidence="6" id="KW-1015">Disulfide bond</keyword>
<dbReference type="Pfam" id="PF07645">
    <property type="entry name" value="EGF_CA"/>
    <property type="match status" value="3"/>
</dbReference>
<evidence type="ECO:0000313" key="9">
    <source>
        <dbReference type="EMBL" id="CAG5079265.1"/>
    </source>
</evidence>
<evidence type="ECO:0000256" key="5">
    <source>
        <dbReference type="ARBA" id="ARBA00022737"/>
    </source>
</evidence>
<keyword evidence="7" id="KW-0325">Glycoprotein</keyword>
<dbReference type="InterPro" id="IPR052080">
    <property type="entry name" value="vWF_C/EGF_Fibrillin"/>
</dbReference>
<feature type="domain" description="EGF-like" evidence="8">
    <location>
        <begin position="466"/>
        <end position="480"/>
    </location>
</feature>
<keyword evidence="10" id="KW-1185">Reference proteome</keyword>
<dbReference type="InterPro" id="IPR000742">
    <property type="entry name" value="EGF"/>
</dbReference>
<evidence type="ECO:0000256" key="1">
    <source>
        <dbReference type="ARBA" id="ARBA00004613"/>
    </source>
</evidence>
<dbReference type="InterPro" id="IPR001881">
    <property type="entry name" value="EGF-like_Ca-bd_dom"/>
</dbReference>
<evidence type="ECO:0000313" key="10">
    <source>
        <dbReference type="Proteomes" id="UP001158576"/>
    </source>
</evidence>
<gene>
    <name evidence="9" type="ORF">OKIOD_LOCUS769</name>
</gene>
<dbReference type="Proteomes" id="UP001158576">
    <property type="component" value="Chromosome PAR"/>
</dbReference>
<accession>A0ABN7RJJ1</accession>
<evidence type="ECO:0000256" key="4">
    <source>
        <dbReference type="ARBA" id="ARBA00022729"/>
    </source>
</evidence>
<dbReference type="SUPFAM" id="SSF57184">
    <property type="entry name" value="Growth factor receptor domain"/>
    <property type="match status" value="2"/>
</dbReference>
<evidence type="ECO:0000259" key="8">
    <source>
        <dbReference type="PROSITE" id="PS01186"/>
    </source>
</evidence>
<evidence type="ECO:0000256" key="6">
    <source>
        <dbReference type="ARBA" id="ARBA00023157"/>
    </source>
</evidence>
<sequence>MKLGFSLLGLTTASHFRGGGLQYRTTNDPTKLEVTRYMGWSYFSGGYSGGCTQEHIDNQTPSTQGSETITGIGSVPATYIVSNIENSPTVDSSSHFCFGSYTFEIDVSSITSFDHTYTGCCTIGFQQDDGSTKSGNYGYTARVNDVTNSSPQFASPPATYLMKGCGGQEYAVAPVDPEGDTIRCRWSSESEAYKMAHDSGLSQFSLNEETCVVTYHPENDQATTGGSKAIAVQVEDFDADGNLLHSVPLGFIAVVSEPQLPSSSRTSPFFPGLLYAGLIDGDDDHVDFPLSRRRRSAEPAYCAGRPSFVGSSPAQAEEKIESYAAGMTIQIDWQAEYQIEGATYTDIPRYQFASPAGMSCSAFDANGAATCTWSPTESQVGDHPHCVVVYDPYGRSSERRCVTIRLLEACADGLERVGKYCLPPCAAGWERDASINCVDVDECATGVATCAATIETCANNNGGFTCPCSAGYERNPLGICEDIDECARNTDNCANTVETCANSVGSFTCPCASGFERNSAGDCVDVNECSRRAHSCAKFTETCVNKFGSFTCEKSKGYKFLMLQQAMMFGF</sequence>
<proteinExistence type="predicted"/>
<keyword evidence="3" id="KW-0245">EGF-like domain</keyword>
<evidence type="ECO:0000256" key="3">
    <source>
        <dbReference type="ARBA" id="ARBA00022536"/>
    </source>
</evidence>
<protein>
    <submittedName>
        <fullName evidence="9">Oidioi.mRNA.OKI2018_I69.PAR.g9211.t1.cds</fullName>
    </submittedName>
</protein>
<evidence type="ECO:0000256" key="2">
    <source>
        <dbReference type="ARBA" id="ARBA00022525"/>
    </source>
</evidence>
<dbReference type="EMBL" id="OU015568">
    <property type="protein sequence ID" value="CAG5079265.1"/>
    <property type="molecule type" value="Genomic_DNA"/>
</dbReference>
<name>A0ABN7RJJ1_OIKDI</name>
<keyword evidence="4" id="KW-0732">Signal</keyword>
<dbReference type="PROSITE" id="PS01186">
    <property type="entry name" value="EGF_2"/>
    <property type="match status" value="1"/>
</dbReference>
<dbReference type="InterPro" id="IPR000152">
    <property type="entry name" value="EGF-type_Asp/Asn_hydroxyl_site"/>
</dbReference>
<comment type="subcellular location">
    <subcellularLocation>
        <location evidence="1">Secreted</location>
    </subcellularLocation>
</comment>